<sequence length="356" mass="40640">MSQSSPSVWTWDANRQDYYYVTRDTLGNYIYHFQKEQAPVEADPRTPYPHVNIDFRPRTDEETLPELAPAAVKSHPDFIKGNPQAGWLEQLDPSYRMRSGREARQFFRVGKVFAMLHIQAASATDLTALSANITVVQYGERAFSQIRRFVIVDSRRGFVYACPIFTYSKRGTLKPGCISSEHSVIHLYGSTPTMFEGERERGLDKEPICVNPADTSVRMDPASRLHYGKVYPIEMNVKVKDIGDVIPEQHSLLLRYYREEDGRSDSDHDGVQHVQEPPNYTYAQQDQNQTYAQQDQNQAAQSYSGSTSSTTYSTTYPATYLAAYPATYPATYHQAPQDYPPQQYPGRHYQGSYGYQ</sequence>
<dbReference type="GeneID" id="28768582"/>
<dbReference type="Pfam" id="PF20233">
    <property type="entry name" value="DUF6590"/>
    <property type="match status" value="1"/>
</dbReference>
<dbReference type="STRING" id="1460663.A0A177C6Y5"/>
<evidence type="ECO:0000313" key="3">
    <source>
        <dbReference type="EMBL" id="OAG03166.1"/>
    </source>
</evidence>
<keyword evidence="4" id="KW-1185">Reference proteome</keyword>
<dbReference type="Proteomes" id="UP000077069">
    <property type="component" value="Unassembled WGS sequence"/>
</dbReference>
<dbReference type="OrthoDB" id="3559580at2759"/>
<name>A0A177C6Y5_9PLEO</name>
<dbReference type="AlphaFoldDB" id="A0A177C6Y5"/>
<feature type="region of interest" description="Disordered" evidence="1">
    <location>
        <begin position="332"/>
        <end position="356"/>
    </location>
</feature>
<dbReference type="PANTHER" id="PTHR35391:SF5">
    <property type="entry name" value="DUF6590 DOMAIN-CONTAINING PROTEIN"/>
    <property type="match status" value="1"/>
</dbReference>
<feature type="region of interest" description="Disordered" evidence="1">
    <location>
        <begin position="288"/>
        <end position="311"/>
    </location>
</feature>
<feature type="domain" description="DUF6590" evidence="2">
    <location>
        <begin position="104"/>
        <end position="254"/>
    </location>
</feature>
<reference evidence="3 4" key="1">
    <citation type="submission" date="2016-05" db="EMBL/GenBank/DDBJ databases">
        <title>Comparative analysis of secretome profiles of manganese(II)-oxidizing ascomycete fungi.</title>
        <authorList>
            <consortium name="DOE Joint Genome Institute"/>
            <person name="Zeiner C.A."/>
            <person name="Purvine S.O."/>
            <person name="Zink E.M."/>
            <person name="Wu S."/>
            <person name="Pasa-Tolic L."/>
            <person name="Chaput D.L."/>
            <person name="Haridas S."/>
            <person name="Grigoriev I.V."/>
            <person name="Santelli C.M."/>
            <person name="Hansel C.M."/>
        </authorList>
    </citation>
    <scope>NUCLEOTIDE SEQUENCE [LARGE SCALE GENOMIC DNA]</scope>
    <source>
        <strain evidence="3 4">AP3s5-JAC2a</strain>
    </source>
</reference>
<protein>
    <recommendedName>
        <fullName evidence="2">DUF6590 domain-containing protein</fullName>
    </recommendedName>
</protein>
<evidence type="ECO:0000256" key="1">
    <source>
        <dbReference type="SAM" id="MobiDB-lite"/>
    </source>
</evidence>
<dbReference type="InterPro" id="IPR046497">
    <property type="entry name" value="DUF6590"/>
</dbReference>
<dbReference type="RefSeq" id="XP_018033531.1">
    <property type="nucleotide sequence ID" value="XM_018185096.1"/>
</dbReference>
<accession>A0A177C6Y5</accession>
<evidence type="ECO:0000313" key="4">
    <source>
        <dbReference type="Proteomes" id="UP000077069"/>
    </source>
</evidence>
<dbReference type="InParanoid" id="A0A177C6Y5"/>
<evidence type="ECO:0000259" key="2">
    <source>
        <dbReference type="Pfam" id="PF20233"/>
    </source>
</evidence>
<proteinExistence type="predicted"/>
<dbReference type="PANTHER" id="PTHR35391">
    <property type="entry name" value="C2H2-TYPE DOMAIN-CONTAINING PROTEIN-RELATED"/>
    <property type="match status" value="1"/>
</dbReference>
<gene>
    <name evidence="3" type="ORF">CC84DRAFT_1261782</name>
</gene>
<organism evidence="3 4">
    <name type="scientific">Paraphaeosphaeria sporulosa</name>
    <dbReference type="NCBI Taxonomy" id="1460663"/>
    <lineage>
        <taxon>Eukaryota</taxon>
        <taxon>Fungi</taxon>
        <taxon>Dikarya</taxon>
        <taxon>Ascomycota</taxon>
        <taxon>Pezizomycotina</taxon>
        <taxon>Dothideomycetes</taxon>
        <taxon>Pleosporomycetidae</taxon>
        <taxon>Pleosporales</taxon>
        <taxon>Massarineae</taxon>
        <taxon>Didymosphaeriaceae</taxon>
        <taxon>Paraphaeosphaeria</taxon>
    </lineage>
</organism>
<dbReference type="EMBL" id="KV441555">
    <property type="protein sequence ID" value="OAG03166.1"/>
    <property type="molecule type" value="Genomic_DNA"/>
</dbReference>